<protein>
    <submittedName>
        <fullName evidence="11 12">GATA-type domain-containing protein</fullName>
    </submittedName>
</protein>
<dbReference type="GO" id="GO:0008270">
    <property type="term" value="F:zinc ion binding"/>
    <property type="evidence" value="ECO:0007669"/>
    <property type="project" value="UniProtKB-KW"/>
</dbReference>
<feature type="domain" description="GATA-type" evidence="9">
    <location>
        <begin position="255"/>
        <end position="308"/>
    </location>
</feature>
<evidence type="ECO:0000256" key="8">
    <source>
        <dbReference type="PROSITE-ProRule" id="PRU00094"/>
    </source>
</evidence>
<keyword evidence="5" id="KW-0805">Transcription regulation</keyword>
<keyword evidence="10" id="KW-1185">Reference proteome</keyword>
<dbReference type="SMART" id="SM00401">
    <property type="entry name" value="ZnF_GATA"/>
    <property type="match status" value="1"/>
</dbReference>
<dbReference type="AlphaFoldDB" id="A0AAF3FBU6"/>
<evidence type="ECO:0000256" key="3">
    <source>
        <dbReference type="ARBA" id="ARBA00022771"/>
    </source>
</evidence>
<dbReference type="PRINTS" id="PR00619">
    <property type="entry name" value="GATAZNFINGER"/>
</dbReference>
<dbReference type="InterPro" id="IPR000679">
    <property type="entry name" value="Znf_GATA"/>
</dbReference>
<name>A0AAF3FBU6_9BILA</name>
<evidence type="ECO:0000313" key="12">
    <source>
        <dbReference type="WBParaSite" id="MBELARI_LOCUS428"/>
    </source>
</evidence>
<accession>A0AAF3FBU6</accession>
<dbReference type="PROSITE" id="PS50114">
    <property type="entry name" value="GATA_ZN_FINGER_2"/>
    <property type="match status" value="1"/>
</dbReference>
<dbReference type="InterPro" id="IPR013088">
    <property type="entry name" value="Znf_NHR/GATA"/>
</dbReference>
<keyword evidence="6" id="KW-0804">Transcription</keyword>
<evidence type="ECO:0000256" key="4">
    <source>
        <dbReference type="ARBA" id="ARBA00022833"/>
    </source>
</evidence>
<keyword evidence="3 8" id="KW-0863">Zinc-finger</keyword>
<dbReference type="GO" id="GO:0005634">
    <property type="term" value="C:nucleus"/>
    <property type="evidence" value="ECO:0007669"/>
    <property type="project" value="UniProtKB-SubCell"/>
</dbReference>
<dbReference type="Proteomes" id="UP000887575">
    <property type="component" value="Unassembled WGS sequence"/>
</dbReference>
<dbReference type="InterPro" id="IPR039355">
    <property type="entry name" value="Transcription_factor_GATA"/>
</dbReference>
<evidence type="ECO:0000256" key="7">
    <source>
        <dbReference type="ARBA" id="ARBA00023242"/>
    </source>
</evidence>
<keyword evidence="4" id="KW-0862">Zinc</keyword>
<dbReference type="FunFam" id="3.30.50.10:FF:000045">
    <property type="entry name" value="Transcription factor elt-7"/>
    <property type="match status" value="1"/>
</dbReference>
<dbReference type="GO" id="GO:0000981">
    <property type="term" value="F:DNA-binding transcription factor activity, RNA polymerase II-specific"/>
    <property type="evidence" value="ECO:0007669"/>
    <property type="project" value="TreeGrafter"/>
</dbReference>
<keyword evidence="7" id="KW-0539">Nucleus</keyword>
<evidence type="ECO:0000259" key="9">
    <source>
        <dbReference type="PROSITE" id="PS50114"/>
    </source>
</evidence>
<dbReference type="Gene3D" id="3.30.50.10">
    <property type="entry name" value="Erythroid Transcription Factor GATA-1, subunit A"/>
    <property type="match status" value="1"/>
</dbReference>
<evidence type="ECO:0000256" key="5">
    <source>
        <dbReference type="ARBA" id="ARBA00023015"/>
    </source>
</evidence>
<dbReference type="GO" id="GO:0000122">
    <property type="term" value="P:negative regulation of transcription by RNA polymerase II"/>
    <property type="evidence" value="ECO:0007669"/>
    <property type="project" value="TreeGrafter"/>
</dbReference>
<evidence type="ECO:0000256" key="6">
    <source>
        <dbReference type="ARBA" id="ARBA00023163"/>
    </source>
</evidence>
<dbReference type="CDD" id="cd00202">
    <property type="entry name" value="ZnF_GATA"/>
    <property type="match status" value="1"/>
</dbReference>
<sequence>MTTVNVYNVEQLNIHQHYPQQAGEGGSGGEEQDEWGLSFEANPYFPAPPGPFYTNDPHFQEQEAIGVLQPHFPFEPTELGVGCSSDLSLSHQIPSSNLPDICNLMNKEEKSEGLLKAPETMHYYVDPLTVASGAELTAVEKMETLETSQNSAFSSTNHIDYSSFLPFPSPATNSGDSFSYVCDYSSQLPTQYAYDYPLYSAPIIYTSDIYTSSPPTQTSTIPAIISPTIKIEHSPPPQDPLAKPPQKKRIQAVSCHSNSVCANCGTRDTTLWRRNHIGDIECNACNLYYRKNQKRRPLSLKKDTIMKRNRKPRCDSPLGITFR</sequence>
<evidence type="ECO:0000313" key="10">
    <source>
        <dbReference type="Proteomes" id="UP000887575"/>
    </source>
</evidence>
<dbReference type="GO" id="GO:0045944">
    <property type="term" value="P:positive regulation of transcription by RNA polymerase II"/>
    <property type="evidence" value="ECO:0007669"/>
    <property type="project" value="TreeGrafter"/>
</dbReference>
<dbReference type="PANTHER" id="PTHR10071:SF322">
    <property type="entry name" value="TRANSCRIPTION FACTOR ELT-3"/>
    <property type="match status" value="1"/>
</dbReference>
<dbReference type="WBParaSite" id="MBELARI_LOCUS16840">
    <property type="protein sequence ID" value="MBELARI_LOCUS16840"/>
    <property type="gene ID" value="MBELARI_LOCUS16840"/>
</dbReference>
<proteinExistence type="predicted"/>
<dbReference type="GO" id="GO:0045165">
    <property type="term" value="P:cell fate commitment"/>
    <property type="evidence" value="ECO:0007669"/>
    <property type="project" value="TreeGrafter"/>
</dbReference>
<comment type="subcellular location">
    <subcellularLocation>
        <location evidence="1">Nucleus</location>
    </subcellularLocation>
</comment>
<evidence type="ECO:0000256" key="1">
    <source>
        <dbReference type="ARBA" id="ARBA00004123"/>
    </source>
</evidence>
<evidence type="ECO:0000256" key="2">
    <source>
        <dbReference type="ARBA" id="ARBA00022723"/>
    </source>
</evidence>
<dbReference type="SUPFAM" id="SSF57716">
    <property type="entry name" value="Glucocorticoid receptor-like (DNA-binding domain)"/>
    <property type="match status" value="1"/>
</dbReference>
<dbReference type="WBParaSite" id="MBELARI_LOCUS428">
    <property type="protein sequence ID" value="MBELARI_LOCUS428"/>
    <property type="gene ID" value="MBELARI_LOCUS428"/>
</dbReference>
<keyword evidence="2" id="KW-0479">Metal-binding</keyword>
<dbReference type="PROSITE" id="PS00344">
    <property type="entry name" value="GATA_ZN_FINGER_1"/>
    <property type="match status" value="1"/>
</dbReference>
<evidence type="ECO:0000313" key="11">
    <source>
        <dbReference type="WBParaSite" id="MBELARI_LOCUS16840"/>
    </source>
</evidence>
<dbReference type="GO" id="GO:0000978">
    <property type="term" value="F:RNA polymerase II cis-regulatory region sequence-specific DNA binding"/>
    <property type="evidence" value="ECO:0007669"/>
    <property type="project" value="TreeGrafter"/>
</dbReference>
<dbReference type="Pfam" id="PF00320">
    <property type="entry name" value="GATA"/>
    <property type="match status" value="1"/>
</dbReference>
<reference evidence="11 12" key="1">
    <citation type="submission" date="2024-02" db="UniProtKB">
        <authorList>
            <consortium name="WormBaseParasite"/>
        </authorList>
    </citation>
    <scope>IDENTIFICATION</scope>
</reference>
<dbReference type="PANTHER" id="PTHR10071">
    <property type="entry name" value="TRANSCRIPTION FACTOR GATA FAMILY MEMBER"/>
    <property type="match status" value="1"/>
</dbReference>
<organism evidence="10 12">
    <name type="scientific">Mesorhabditis belari</name>
    <dbReference type="NCBI Taxonomy" id="2138241"/>
    <lineage>
        <taxon>Eukaryota</taxon>
        <taxon>Metazoa</taxon>
        <taxon>Ecdysozoa</taxon>
        <taxon>Nematoda</taxon>
        <taxon>Chromadorea</taxon>
        <taxon>Rhabditida</taxon>
        <taxon>Rhabditina</taxon>
        <taxon>Rhabditomorpha</taxon>
        <taxon>Rhabditoidea</taxon>
        <taxon>Rhabditidae</taxon>
        <taxon>Mesorhabditinae</taxon>
        <taxon>Mesorhabditis</taxon>
    </lineage>
</organism>